<dbReference type="CTD" id="3565005"/>
<keyword evidence="1" id="KW-1133">Transmembrane helix</keyword>
<protein>
    <submittedName>
        <fullName evidence="2">Uncharacterized protein</fullName>
    </submittedName>
</protein>
<keyword evidence="1" id="KW-0812">Transmembrane</keyword>
<dbReference type="Proteomes" id="UP000001940">
    <property type="component" value="Chromosome X"/>
</dbReference>
<gene>
    <name evidence="2" type="ORF">CELE_M163.10</name>
    <name evidence="2 4" type="ORF">M163.10</name>
</gene>
<reference evidence="2 3" key="1">
    <citation type="journal article" date="1998" name="Science">
        <title>Genome sequence of the nematode C. elegans: a platform for investigating biology.</title>
        <authorList>
            <consortium name="The C. elegans sequencing consortium"/>
            <person name="Sulson J.E."/>
            <person name="Waterston R."/>
        </authorList>
    </citation>
    <scope>NUCLEOTIDE SEQUENCE [LARGE SCALE GENOMIC DNA]</scope>
    <source>
        <strain evidence="2 3">Bristol N2</strain>
    </source>
</reference>
<dbReference type="HOGENOM" id="CLU_2778189_0_0_1"/>
<keyword evidence="1" id="KW-0472">Membrane</keyword>
<dbReference type="WormBase" id="M163.10">
    <property type="protein sequence ID" value="CE38404"/>
    <property type="gene ID" value="WBGene00044146"/>
</dbReference>
<dbReference type="RefSeq" id="NP_001024809.1">
    <property type="nucleotide sequence ID" value="NM_001029638.1"/>
</dbReference>
<dbReference type="EMBL" id="BX284606">
    <property type="protein sequence ID" value="CAI79232.1"/>
    <property type="molecule type" value="Genomic_DNA"/>
</dbReference>
<dbReference type="PaxDb" id="6239-M163.10"/>
<dbReference type="Bgee" id="WBGene00044146">
    <property type="expression patterns" value="Expressed in multicellular organism and 1 other cell type or tissue"/>
</dbReference>
<dbReference type="AGR" id="WB:WBGene00044146"/>
<dbReference type="KEGG" id="cel:CELE_M163.10"/>
<evidence type="ECO:0000313" key="4">
    <source>
        <dbReference type="WormBase" id="M163.10"/>
    </source>
</evidence>
<accession>Q564X5</accession>
<keyword evidence="3" id="KW-1185">Reference proteome</keyword>
<proteinExistence type="predicted"/>
<dbReference type="AlphaFoldDB" id="Q564X5"/>
<dbReference type="UCSC" id="M163.10">
    <property type="organism name" value="c. elegans"/>
</dbReference>
<evidence type="ECO:0000313" key="3">
    <source>
        <dbReference type="Proteomes" id="UP000001940"/>
    </source>
</evidence>
<feature type="transmembrane region" description="Helical" evidence="1">
    <location>
        <begin position="47"/>
        <end position="68"/>
    </location>
</feature>
<name>Q564X5_CAEEL</name>
<dbReference type="GeneID" id="3565005"/>
<sequence length="69" mass="8051">MTFLIAIIEMPGEMLTNLDYSIVRFEEEQQPLKYGMEFCPRVPLSQWLAITLISFGFLTIFVILCLLYV</sequence>
<evidence type="ECO:0000256" key="1">
    <source>
        <dbReference type="SAM" id="Phobius"/>
    </source>
</evidence>
<evidence type="ECO:0000313" key="2">
    <source>
        <dbReference type="EMBL" id="CAI79232.1"/>
    </source>
</evidence>
<organism evidence="2 3">
    <name type="scientific">Caenorhabditis elegans</name>
    <dbReference type="NCBI Taxonomy" id="6239"/>
    <lineage>
        <taxon>Eukaryota</taxon>
        <taxon>Metazoa</taxon>
        <taxon>Ecdysozoa</taxon>
        <taxon>Nematoda</taxon>
        <taxon>Chromadorea</taxon>
        <taxon>Rhabditida</taxon>
        <taxon>Rhabditina</taxon>
        <taxon>Rhabditomorpha</taxon>
        <taxon>Rhabditoidea</taxon>
        <taxon>Rhabditidae</taxon>
        <taxon>Peloderinae</taxon>
        <taxon>Caenorhabditis</taxon>
    </lineage>
</organism>
<dbReference type="STRING" id="6239.M163.10.1"/>
<dbReference type="SMR" id="Q564X5"/>
<dbReference type="InParanoid" id="Q564X5"/>